<dbReference type="AlphaFoldDB" id="A0A6H9Z9D8"/>
<keyword evidence="1" id="KW-0472">Membrane</keyword>
<reference evidence="2 3" key="1">
    <citation type="submission" date="2019-09" db="EMBL/GenBank/DDBJ databases">
        <title>Actinomadura physcomitrii sp. nov., a novel actinomycete isolated from moss [Physcomitrium sphaericum (Ludw) Fuernr].</title>
        <authorList>
            <person name="Zhuang X."/>
            <person name="Liu C."/>
        </authorList>
    </citation>
    <scope>NUCLEOTIDE SEQUENCE [LARGE SCALE GENOMIC DNA]</scope>
    <source>
        <strain evidence="2 3">HMC1</strain>
    </source>
</reference>
<evidence type="ECO:0000313" key="2">
    <source>
        <dbReference type="EMBL" id="KAB2352285.1"/>
    </source>
</evidence>
<proteinExistence type="predicted"/>
<dbReference type="RefSeq" id="WP_151556950.1">
    <property type="nucleotide sequence ID" value="NZ_WBMT01000001.1"/>
</dbReference>
<dbReference type="EMBL" id="WBMT01000001">
    <property type="protein sequence ID" value="KAB2352285.1"/>
    <property type="molecule type" value="Genomic_DNA"/>
</dbReference>
<accession>A0A6H9Z9D8</accession>
<keyword evidence="1" id="KW-0812">Transmembrane</keyword>
<keyword evidence="1" id="KW-1133">Transmembrane helix</keyword>
<name>A0A6H9Z9D8_9ACTN</name>
<keyword evidence="3" id="KW-1185">Reference proteome</keyword>
<evidence type="ECO:0000313" key="3">
    <source>
        <dbReference type="Proteomes" id="UP000468735"/>
    </source>
</evidence>
<evidence type="ECO:0000256" key="1">
    <source>
        <dbReference type="SAM" id="Phobius"/>
    </source>
</evidence>
<comment type="caution">
    <text evidence="2">The sequence shown here is derived from an EMBL/GenBank/DDBJ whole genome shotgun (WGS) entry which is preliminary data.</text>
</comment>
<protein>
    <submittedName>
        <fullName evidence="2">Uncharacterized protein</fullName>
    </submittedName>
</protein>
<organism evidence="2 3">
    <name type="scientific">Actinomadura rudentiformis</name>
    <dbReference type="NCBI Taxonomy" id="359158"/>
    <lineage>
        <taxon>Bacteria</taxon>
        <taxon>Bacillati</taxon>
        <taxon>Actinomycetota</taxon>
        <taxon>Actinomycetes</taxon>
        <taxon>Streptosporangiales</taxon>
        <taxon>Thermomonosporaceae</taxon>
        <taxon>Actinomadura</taxon>
    </lineage>
</organism>
<feature type="transmembrane region" description="Helical" evidence="1">
    <location>
        <begin position="22"/>
        <end position="41"/>
    </location>
</feature>
<sequence>MTESGRASGEGEGGQVVHRQRVLMLLAGFFGFAVAGTISVFPGTTGVAELLRTGTLAAANSVTTRTSVAKAVTPEHRTRVAAKAWQTACGADAVRWAVSQAHACEKTIASDHHDVAVLRPPHAPGVAGTSMPAAAERGSALPAVARSTVHVRGPPPARVFEALIS</sequence>
<dbReference type="Proteomes" id="UP000468735">
    <property type="component" value="Unassembled WGS sequence"/>
</dbReference>
<gene>
    <name evidence="2" type="ORF">F8566_00865</name>
</gene>